<comment type="caution">
    <text evidence="1">The sequence shown here is derived from an EMBL/GenBank/DDBJ whole genome shotgun (WGS) entry which is preliminary data.</text>
</comment>
<evidence type="ECO:0008006" key="3">
    <source>
        <dbReference type="Google" id="ProtNLM"/>
    </source>
</evidence>
<dbReference type="InterPro" id="IPR021649">
    <property type="entry name" value="DUF3247"/>
</dbReference>
<dbReference type="RefSeq" id="WP_310095264.1">
    <property type="nucleotide sequence ID" value="NZ_JAVDTT010000004.1"/>
</dbReference>
<evidence type="ECO:0000313" key="1">
    <source>
        <dbReference type="EMBL" id="MDR6842762.1"/>
    </source>
</evidence>
<sequence>MTKIAERVHTDQGEIALIESRIVELNDASVVELSLSDGRKLKGVVTVRPSVQTFRDGDGNEGVNALLRLDDLHDPERTHHIWLDQVTDIFPLGSD</sequence>
<gene>
    <name evidence="1" type="ORF">J2W94_003067</name>
</gene>
<dbReference type="Proteomes" id="UP001254759">
    <property type="component" value="Unassembled WGS sequence"/>
</dbReference>
<accession>A0ABU1RVG9</accession>
<dbReference type="EMBL" id="JAVDTT010000004">
    <property type="protein sequence ID" value="MDR6842762.1"/>
    <property type="molecule type" value="Genomic_DNA"/>
</dbReference>
<dbReference type="Gene3D" id="2.30.30.720">
    <property type="entry name" value="Protein of unknown function (DUF3247)"/>
    <property type="match status" value="1"/>
</dbReference>
<proteinExistence type="predicted"/>
<dbReference type="Pfam" id="PF11607">
    <property type="entry name" value="DUF3247"/>
    <property type="match status" value="1"/>
</dbReference>
<protein>
    <recommendedName>
        <fullName evidence="3">DUF3247 family protein</fullName>
    </recommendedName>
</protein>
<organism evidence="1 2">
    <name type="scientific">Pseudoxanthomonas sacheonensis</name>
    <dbReference type="NCBI Taxonomy" id="443615"/>
    <lineage>
        <taxon>Bacteria</taxon>
        <taxon>Pseudomonadati</taxon>
        <taxon>Pseudomonadota</taxon>
        <taxon>Gammaproteobacteria</taxon>
        <taxon>Lysobacterales</taxon>
        <taxon>Lysobacteraceae</taxon>
        <taxon>Pseudoxanthomonas</taxon>
    </lineage>
</organism>
<name>A0ABU1RVG9_9GAMM</name>
<evidence type="ECO:0000313" key="2">
    <source>
        <dbReference type="Proteomes" id="UP001254759"/>
    </source>
</evidence>
<keyword evidence="2" id="KW-1185">Reference proteome</keyword>
<reference evidence="1 2" key="1">
    <citation type="submission" date="2023-07" db="EMBL/GenBank/DDBJ databases">
        <title>Sorghum-associated microbial communities from plants grown in Nebraska, USA.</title>
        <authorList>
            <person name="Schachtman D."/>
        </authorList>
    </citation>
    <scope>NUCLEOTIDE SEQUENCE [LARGE SCALE GENOMIC DNA]</scope>
    <source>
        <strain evidence="1 2">BE107</strain>
    </source>
</reference>